<proteinExistence type="predicted"/>
<dbReference type="Pfam" id="PF03330">
    <property type="entry name" value="DPBB_1"/>
    <property type="match status" value="1"/>
</dbReference>
<dbReference type="EMBL" id="QGLT01000002">
    <property type="protein sequence ID" value="PXZ00823.1"/>
    <property type="molecule type" value="Genomic_DNA"/>
</dbReference>
<feature type="domain" description="SPOR" evidence="2">
    <location>
        <begin position="220"/>
        <end position="282"/>
    </location>
</feature>
<dbReference type="InterPro" id="IPR009009">
    <property type="entry name" value="RlpA-like_DPBB"/>
</dbReference>
<organism evidence="3 4">
    <name type="scientific">Commensalibacter melissae</name>
    <dbReference type="NCBI Taxonomy" id="2070537"/>
    <lineage>
        <taxon>Bacteria</taxon>
        <taxon>Pseudomonadati</taxon>
        <taxon>Pseudomonadota</taxon>
        <taxon>Alphaproteobacteria</taxon>
        <taxon>Acetobacterales</taxon>
        <taxon>Acetobacteraceae</taxon>
    </lineage>
</organism>
<evidence type="ECO:0008006" key="5">
    <source>
        <dbReference type="Google" id="ProtNLM"/>
    </source>
</evidence>
<dbReference type="CDD" id="cd22268">
    <property type="entry name" value="DPBB_RlpA-like"/>
    <property type="match status" value="1"/>
</dbReference>
<keyword evidence="4" id="KW-1185">Reference proteome</keyword>
<dbReference type="Pfam" id="PF05036">
    <property type="entry name" value="SPOR"/>
    <property type="match status" value="1"/>
</dbReference>
<evidence type="ECO:0000313" key="4">
    <source>
        <dbReference type="Proteomes" id="UP000247565"/>
    </source>
</evidence>
<comment type="caution">
    <text evidence="3">The sequence shown here is derived from an EMBL/GenBank/DDBJ whole genome shotgun (WGS) entry which is preliminary data.</text>
</comment>
<dbReference type="GO" id="GO:0042834">
    <property type="term" value="F:peptidoglycan binding"/>
    <property type="evidence" value="ECO:0007669"/>
    <property type="project" value="InterPro"/>
</dbReference>
<sequence>MKKYLFSLLLISIACCTKEEKPLQPAQIHYVVGQPYQVGEQWYYPEENFAYHSTGLAVISKNQKDKVTADGEYYDPQRMTGAHPTLQLPSIIKVRNVDNGREILIRLNDRPSSYPSRLLELTPKAGELLGISNGQTAKIEIVEEENQSQNLAFEMPNGPQTEMKVNTAPLDTIMVENLNGKSSENDAKKKSDPTFQKALNSSLILKDLPVTFTQGQITGGQIWIDCGSFTLRIYANKLAARIGGRVIYSFEGGRRILHVRSGPYQSVESADQNLDYLLKSGIKGAKIIVE</sequence>
<name>A0A318MX45_9PROT</name>
<dbReference type="Gene3D" id="2.40.40.10">
    <property type="entry name" value="RlpA-like domain"/>
    <property type="match status" value="1"/>
</dbReference>
<dbReference type="PROSITE" id="PS51257">
    <property type="entry name" value="PROKAR_LIPOPROTEIN"/>
    <property type="match status" value="1"/>
</dbReference>
<evidence type="ECO:0000259" key="2">
    <source>
        <dbReference type="Pfam" id="PF05036"/>
    </source>
</evidence>
<evidence type="ECO:0000313" key="3">
    <source>
        <dbReference type="EMBL" id="PXZ00823.1"/>
    </source>
</evidence>
<reference evidence="3 4" key="1">
    <citation type="submission" date="2018-05" db="EMBL/GenBank/DDBJ databases">
        <title>Reference genomes for bee gut microbiota database.</title>
        <authorList>
            <person name="Ellegaard K.M."/>
        </authorList>
    </citation>
    <scope>NUCLEOTIDE SEQUENCE [LARGE SCALE GENOMIC DNA]</scope>
    <source>
        <strain evidence="3 4">ESL0284</strain>
    </source>
</reference>
<dbReference type="InterPro" id="IPR036680">
    <property type="entry name" value="SPOR-like_sf"/>
</dbReference>
<dbReference type="PANTHER" id="PTHR34183:SF1">
    <property type="entry name" value="ENDOLYTIC PEPTIDOGLYCAN TRANSGLYCOSYLASE RLPA"/>
    <property type="match status" value="1"/>
</dbReference>
<dbReference type="PANTHER" id="PTHR34183">
    <property type="entry name" value="ENDOLYTIC PEPTIDOGLYCAN TRANSGLYCOSYLASE RLPA"/>
    <property type="match status" value="1"/>
</dbReference>
<dbReference type="InterPro" id="IPR036908">
    <property type="entry name" value="RlpA-like_sf"/>
</dbReference>
<gene>
    <name evidence="3" type="ORF">DK869_05400</name>
</gene>
<feature type="domain" description="RlpA-like protein double-psi beta-barrel" evidence="1">
    <location>
        <begin position="64"/>
        <end position="140"/>
    </location>
</feature>
<dbReference type="RefSeq" id="WP_110438963.1">
    <property type="nucleotide sequence ID" value="NZ_CP046393.1"/>
</dbReference>
<dbReference type="OrthoDB" id="9779128at2"/>
<dbReference type="SUPFAM" id="SSF110997">
    <property type="entry name" value="Sporulation related repeat"/>
    <property type="match status" value="1"/>
</dbReference>
<dbReference type="AlphaFoldDB" id="A0A318MX45"/>
<dbReference type="InterPro" id="IPR007730">
    <property type="entry name" value="SPOR-like_dom"/>
</dbReference>
<evidence type="ECO:0000259" key="1">
    <source>
        <dbReference type="Pfam" id="PF03330"/>
    </source>
</evidence>
<accession>A0A318MX45</accession>
<dbReference type="Proteomes" id="UP000247565">
    <property type="component" value="Unassembled WGS sequence"/>
</dbReference>
<protein>
    <recommendedName>
        <fullName evidence="5">Endolytic peptidoglycan transglycosylase RlpA</fullName>
    </recommendedName>
</protein>
<dbReference type="GO" id="GO:0009279">
    <property type="term" value="C:cell outer membrane"/>
    <property type="evidence" value="ECO:0007669"/>
    <property type="project" value="TreeGrafter"/>
</dbReference>